<keyword evidence="3 10" id="KW-0813">Transport</keyword>
<feature type="transmembrane region" description="Helical" evidence="10">
    <location>
        <begin position="871"/>
        <end position="892"/>
    </location>
</feature>
<gene>
    <name evidence="13" type="ORF">B0T17DRAFT_589545</name>
</gene>
<comment type="similarity">
    <text evidence="2 10">Belongs to the ARV1 family.</text>
</comment>
<evidence type="ECO:0000313" key="14">
    <source>
        <dbReference type="Proteomes" id="UP001174934"/>
    </source>
</evidence>
<evidence type="ECO:0000256" key="6">
    <source>
        <dbReference type="ARBA" id="ARBA00022989"/>
    </source>
</evidence>
<dbReference type="EMBL" id="JAULSR010000002">
    <property type="protein sequence ID" value="KAK0629886.1"/>
    <property type="molecule type" value="Genomic_DNA"/>
</dbReference>
<dbReference type="GO" id="GO:0097036">
    <property type="term" value="P:regulation of plasma membrane sterol distribution"/>
    <property type="evidence" value="ECO:0007669"/>
    <property type="project" value="UniProtKB-UniRule"/>
</dbReference>
<dbReference type="Pfam" id="PF01476">
    <property type="entry name" value="LysM"/>
    <property type="match status" value="1"/>
</dbReference>
<dbReference type="Gene3D" id="3.10.350.10">
    <property type="entry name" value="LysM domain"/>
    <property type="match status" value="1"/>
</dbReference>
<evidence type="ECO:0000256" key="8">
    <source>
        <dbReference type="ARBA" id="ARBA00023098"/>
    </source>
</evidence>
<comment type="function">
    <text evidence="10">Mediator of sterol homeostasis involved in sterol uptake, trafficking and distribution into membranes.</text>
</comment>
<evidence type="ECO:0000256" key="9">
    <source>
        <dbReference type="ARBA" id="ARBA00023136"/>
    </source>
</evidence>
<organism evidence="13 14">
    <name type="scientific">Bombardia bombarda</name>
    <dbReference type="NCBI Taxonomy" id="252184"/>
    <lineage>
        <taxon>Eukaryota</taxon>
        <taxon>Fungi</taxon>
        <taxon>Dikarya</taxon>
        <taxon>Ascomycota</taxon>
        <taxon>Pezizomycotina</taxon>
        <taxon>Sordariomycetes</taxon>
        <taxon>Sordariomycetidae</taxon>
        <taxon>Sordariales</taxon>
        <taxon>Lasiosphaeriaceae</taxon>
        <taxon>Bombardia</taxon>
    </lineage>
</organism>
<comment type="subcellular location">
    <subcellularLocation>
        <location evidence="1 10">Endoplasmic reticulum membrane</location>
        <topology evidence="1 10">Multi-pass membrane protein</topology>
    </subcellularLocation>
    <subcellularLocation>
        <location evidence="10">Golgi apparatus membrane</location>
        <topology evidence="10">Multi-pass membrane protein</topology>
    </subcellularLocation>
</comment>
<dbReference type="GO" id="GO:0016125">
    <property type="term" value="P:sterol metabolic process"/>
    <property type="evidence" value="ECO:0007669"/>
    <property type="project" value="UniProtKB-UniRule"/>
</dbReference>
<dbReference type="GO" id="GO:0000139">
    <property type="term" value="C:Golgi membrane"/>
    <property type="evidence" value="ECO:0007669"/>
    <property type="project" value="UniProtKB-SubCell"/>
</dbReference>
<dbReference type="CDD" id="cd00118">
    <property type="entry name" value="LysM"/>
    <property type="match status" value="1"/>
</dbReference>
<dbReference type="Pfam" id="PF04161">
    <property type="entry name" value="Arv1"/>
    <property type="match status" value="1"/>
</dbReference>
<evidence type="ECO:0000256" key="3">
    <source>
        <dbReference type="ARBA" id="ARBA00022448"/>
    </source>
</evidence>
<feature type="compositionally biased region" description="Low complexity" evidence="11">
    <location>
        <begin position="448"/>
        <end position="459"/>
    </location>
</feature>
<keyword evidence="10" id="KW-0333">Golgi apparatus</keyword>
<comment type="caution">
    <text evidence="13">The sequence shown here is derived from an EMBL/GenBank/DDBJ whole genome shotgun (WGS) entry which is preliminary data.</text>
</comment>
<comment type="caution">
    <text evidence="10">Lacks conserved residue(s) required for the propagation of feature annotation.</text>
</comment>
<feature type="transmembrane region" description="Helical" evidence="10">
    <location>
        <begin position="785"/>
        <end position="807"/>
    </location>
</feature>
<evidence type="ECO:0000259" key="12">
    <source>
        <dbReference type="PROSITE" id="PS51782"/>
    </source>
</evidence>
<keyword evidence="7 10" id="KW-0445">Lipid transport</keyword>
<feature type="region of interest" description="Disordered" evidence="11">
    <location>
        <begin position="1"/>
        <end position="80"/>
    </location>
</feature>
<evidence type="ECO:0000256" key="11">
    <source>
        <dbReference type="SAM" id="MobiDB-lite"/>
    </source>
</evidence>
<keyword evidence="4 10" id="KW-0812">Transmembrane</keyword>
<evidence type="ECO:0000256" key="4">
    <source>
        <dbReference type="ARBA" id="ARBA00022692"/>
    </source>
</evidence>
<dbReference type="GO" id="GO:0006665">
    <property type="term" value="P:sphingolipid metabolic process"/>
    <property type="evidence" value="ECO:0007669"/>
    <property type="project" value="UniProtKB-UniRule"/>
</dbReference>
<dbReference type="InterPro" id="IPR007290">
    <property type="entry name" value="Arv1"/>
</dbReference>
<keyword evidence="9 10" id="KW-0472">Membrane</keyword>
<feature type="region of interest" description="Disordered" evidence="11">
    <location>
        <begin position="386"/>
        <end position="488"/>
    </location>
</feature>
<dbReference type="Proteomes" id="UP001174934">
    <property type="component" value="Unassembled WGS sequence"/>
</dbReference>
<accession>A0AA40C8Y1</accession>
<name>A0AA40C8Y1_9PEZI</name>
<protein>
    <recommendedName>
        <fullName evidence="10">Protein ARV</fullName>
    </recommendedName>
</protein>
<feature type="compositionally biased region" description="Low complexity" evidence="11">
    <location>
        <begin position="65"/>
        <end position="77"/>
    </location>
</feature>
<feature type="region of interest" description="Disordered" evidence="11">
    <location>
        <begin position="187"/>
        <end position="222"/>
    </location>
</feature>
<keyword evidence="6 10" id="KW-1133">Transmembrane helix</keyword>
<proteinExistence type="inferred from homology"/>
<feature type="compositionally biased region" description="Low complexity" evidence="11">
    <location>
        <begin position="131"/>
        <end position="145"/>
    </location>
</feature>
<keyword evidence="14" id="KW-1185">Reference proteome</keyword>
<reference evidence="13" key="1">
    <citation type="submission" date="2023-06" db="EMBL/GenBank/DDBJ databases">
        <title>Genome-scale phylogeny and comparative genomics of the fungal order Sordariales.</title>
        <authorList>
            <consortium name="Lawrence Berkeley National Laboratory"/>
            <person name="Hensen N."/>
            <person name="Bonometti L."/>
            <person name="Westerberg I."/>
            <person name="Brannstrom I.O."/>
            <person name="Guillou S."/>
            <person name="Cros-Aarteil S."/>
            <person name="Calhoun S."/>
            <person name="Haridas S."/>
            <person name="Kuo A."/>
            <person name="Mondo S."/>
            <person name="Pangilinan J."/>
            <person name="Riley R."/>
            <person name="LaButti K."/>
            <person name="Andreopoulos B."/>
            <person name="Lipzen A."/>
            <person name="Chen C."/>
            <person name="Yanf M."/>
            <person name="Daum C."/>
            <person name="Ng V."/>
            <person name="Clum A."/>
            <person name="Steindorff A."/>
            <person name="Ohm R."/>
            <person name="Martin F."/>
            <person name="Silar P."/>
            <person name="Natvig D."/>
            <person name="Lalanne C."/>
            <person name="Gautier V."/>
            <person name="Ament-velasquez S.L."/>
            <person name="Kruys A."/>
            <person name="Hutchinson M.I."/>
            <person name="Powell A.J."/>
            <person name="Barry K."/>
            <person name="Miller A.N."/>
            <person name="Grigoriev I.V."/>
            <person name="Debuchy R."/>
            <person name="Gladieux P."/>
            <person name="Thoren M.H."/>
            <person name="Johannesson H."/>
        </authorList>
    </citation>
    <scope>NUCLEOTIDE SEQUENCE</scope>
    <source>
        <strain evidence="13">SMH3391-2</strain>
    </source>
</reference>
<evidence type="ECO:0000313" key="13">
    <source>
        <dbReference type="EMBL" id="KAK0629886.1"/>
    </source>
</evidence>
<feature type="compositionally biased region" description="Polar residues" evidence="11">
    <location>
        <begin position="389"/>
        <end position="398"/>
    </location>
</feature>
<dbReference type="PANTHER" id="PTHR14467">
    <property type="entry name" value="ARV1"/>
    <property type="match status" value="1"/>
</dbReference>
<dbReference type="InterPro" id="IPR018392">
    <property type="entry name" value="LysM"/>
</dbReference>
<dbReference type="GO" id="GO:0005789">
    <property type="term" value="C:endoplasmic reticulum membrane"/>
    <property type="evidence" value="ECO:0007669"/>
    <property type="project" value="UniProtKB-SubCell"/>
</dbReference>
<dbReference type="PROSITE" id="PS51782">
    <property type="entry name" value="LYSM"/>
    <property type="match status" value="1"/>
</dbReference>
<comment type="function">
    <text evidence="10">Regulates also the sphingolipid metabolism.</text>
</comment>
<evidence type="ECO:0000256" key="10">
    <source>
        <dbReference type="RuleBase" id="RU368065"/>
    </source>
</evidence>
<keyword evidence="10" id="KW-0746">Sphingolipid metabolism</keyword>
<feature type="region of interest" description="Disordered" evidence="11">
    <location>
        <begin position="103"/>
        <end position="154"/>
    </location>
</feature>
<evidence type="ECO:0000256" key="7">
    <source>
        <dbReference type="ARBA" id="ARBA00023055"/>
    </source>
</evidence>
<evidence type="ECO:0000256" key="1">
    <source>
        <dbReference type="ARBA" id="ARBA00004477"/>
    </source>
</evidence>
<dbReference type="AlphaFoldDB" id="A0AA40C8Y1"/>
<feature type="domain" description="LysM" evidence="12">
    <location>
        <begin position="230"/>
        <end position="274"/>
    </location>
</feature>
<feature type="compositionally biased region" description="Low complexity" evidence="11">
    <location>
        <begin position="417"/>
        <end position="433"/>
    </location>
</feature>
<dbReference type="GO" id="GO:0032541">
    <property type="term" value="C:cortical endoplasmic reticulum"/>
    <property type="evidence" value="ECO:0007669"/>
    <property type="project" value="TreeGrafter"/>
</dbReference>
<dbReference type="InterPro" id="IPR036779">
    <property type="entry name" value="LysM_dom_sf"/>
</dbReference>
<keyword evidence="8 10" id="KW-0443">Lipid metabolism</keyword>
<dbReference type="SUPFAM" id="SSF54106">
    <property type="entry name" value="LysM domain"/>
    <property type="match status" value="1"/>
</dbReference>
<keyword evidence="5 10" id="KW-0256">Endoplasmic reticulum</keyword>
<sequence>MIPSSTLLPTTAHDPNATGARPRNRRPASAIRDATSSSSAIPAAHIGSLTGRNDARSDFATSGSPSRAAAAKNPAGARSGGLLDGSWAPSWASVQEFASSLLTGADNNSSNSSESARRARGNRDASQGKATTRSGTGGTSSSSWGPEPPKDPRLRPRLQHVDIAAAGSQAKRDAALRAMRTASVLESHDGVNGGLDTSGSYKKRSSDEVARGGYGDDPQQSREPAEHLVYIHHVQPNDTYAGIVLRYRCREDAFRKANGLWSRDNIQVRKWLALPVDACEVKGRPCLDPALLSGAGSGQQVDLLAPTPEATTDPFGRDVRENGRDGFFGGLPLANGHPSEQQLKMTEEERPWTHVRWVLLDSSPHPVEIARVERKALGYFPPRRKKSIHTTSAVSTPRGSVDVPSIMLSSGPAGLESPGSARSRRPSLLSTRSQQFSSSYGGVPTMQSAAANRSRVNSSGPGDDARPAWMRRPGGVGSLGRSVRAPGPEKDYLNTWTNKHIPGLNIDSLPSMSVMGSEIARFGFGSSGAEGERVGIVESPFEDGRDTASTSRLGAAGGTGLDKAAASIETWLRGAFSKRPSPGSGTPVLGPRRAVAAAQAEVGDLIELTDTNSDDGRGGGGGGGGGLDFGYDAAAAGGSCLERLARRGGVAGIMPICIECRHPVKTLWREGGGDKSTGHNIRLTVCKNCGRFCDKYVEHDFVVLFIDLVLIKPQVYRHLLHNTLMKDEDEFAPSIIRLGVLLLLFDVYLTWARIEKQSVPGPSGTESVGGSNFGRLAQQPIVLQYLFFLLLCTLSTLAFHGSIRFLTSSRYSPLSLLGILPQYSRPNSVSTALLVSSSTKLFPILMVIWEYDVPAAARSLGWAVVANNVEALKILLGCGYGVAALLATAGALSRWAMGRLVLWAAGLEGCHCTNTMALNNKGRTIRIHTHAPTCLPLRNHTKVTKAAIIPPPKFINAKPLLCVVLCDVDDVAVGIRTKQQKRLFPSLSQPSLEERTHQPV</sequence>
<evidence type="ECO:0000256" key="5">
    <source>
        <dbReference type="ARBA" id="ARBA00022824"/>
    </source>
</evidence>
<dbReference type="GO" id="GO:0032366">
    <property type="term" value="P:intracellular sterol transport"/>
    <property type="evidence" value="ECO:0007669"/>
    <property type="project" value="UniProtKB-UniRule"/>
</dbReference>
<dbReference type="PANTHER" id="PTHR14467:SF0">
    <property type="entry name" value="PROTEIN ARV1"/>
    <property type="match status" value="1"/>
</dbReference>
<evidence type="ECO:0000256" key="2">
    <source>
        <dbReference type="ARBA" id="ARBA00009187"/>
    </source>
</evidence>